<reference evidence="1 2" key="1">
    <citation type="submission" date="2021-07" db="EMBL/GenBank/DDBJ databases">
        <title>A novel Jannaschia species isolated from marine dinoflagellate Ceratoperidinium margalefii.</title>
        <authorList>
            <person name="Jiang Y."/>
            <person name="Li Z."/>
        </authorList>
    </citation>
    <scope>NUCLEOTIDE SEQUENCE [LARGE SCALE GENOMIC DNA]</scope>
    <source>
        <strain evidence="1 2">J12C1-MA-4</strain>
    </source>
</reference>
<dbReference type="AlphaFoldDB" id="A0A8F6Y9Z1"/>
<gene>
    <name evidence="1" type="ORF">KYE46_14025</name>
</gene>
<dbReference type="GO" id="GO:0003746">
    <property type="term" value="F:translation elongation factor activity"/>
    <property type="evidence" value="ECO:0007669"/>
    <property type="project" value="UniProtKB-KW"/>
</dbReference>
<dbReference type="Proteomes" id="UP000825009">
    <property type="component" value="Chromosome"/>
</dbReference>
<keyword evidence="2" id="KW-1185">Reference proteome</keyword>
<organism evidence="1 2">
    <name type="scientific">Gymnodinialimonas ceratoperidinii</name>
    <dbReference type="NCBI Taxonomy" id="2856823"/>
    <lineage>
        <taxon>Bacteria</taxon>
        <taxon>Pseudomonadati</taxon>
        <taxon>Pseudomonadota</taxon>
        <taxon>Alphaproteobacteria</taxon>
        <taxon>Rhodobacterales</taxon>
        <taxon>Paracoccaceae</taxon>
        <taxon>Gymnodinialimonas</taxon>
    </lineage>
</organism>
<accession>A0A8F6Y9Z1</accession>
<keyword evidence="1" id="KW-0648">Protein biosynthesis</keyword>
<proteinExistence type="predicted"/>
<evidence type="ECO:0000313" key="2">
    <source>
        <dbReference type="Proteomes" id="UP000825009"/>
    </source>
</evidence>
<dbReference type="InterPro" id="IPR023459">
    <property type="entry name" value="Tscrpt_elong_fac_GreA/B_fam"/>
</dbReference>
<dbReference type="PIRSF" id="PIRSF006092">
    <property type="entry name" value="GreA_GreB"/>
    <property type="match status" value="1"/>
</dbReference>
<dbReference type="KEGG" id="gce:KYE46_14025"/>
<sequence length="147" mass="16294">MDKTRLKETMLKLTEADLAQATKKYEQFLSSARLDRTEPIESDEQAQAETAADLAEAFDDQVHNYEEKLTRLRVIDFDPKTEVSEGAVVDLGRRHLVVAVSTGEFEAEGETYIGISTAAPIYKALEGLRAGETCSFNGRTLKVHDVA</sequence>
<keyword evidence="1" id="KW-0251">Elongation factor</keyword>
<evidence type="ECO:0000313" key="1">
    <source>
        <dbReference type="EMBL" id="QXT39038.1"/>
    </source>
</evidence>
<protein>
    <submittedName>
        <fullName evidence="1">GreA/GreB family elongation factor</fullName>
    </submittedName>
</protein>
<dbReference type="EMBL" id="CP079194">
    <property type="protein sequence ID" value="QXT39038.1"/>
    <property type="molecule type" value="Genomic_DNA"/>
</dbReference>
<name>A0A8F6Y9Z1_9RHOB</name>